<evidence type="ECO:0000313" key="5">
    <source>
        <dbReference type="EMBL" id="HIU98977.1"/>
    </source>
</evidence>
<dbReference type="Gene3D" id="3.40.50.300">
    <property type="entry name" value="P-loop containing nucleotide triphosphate hydrolases"/>
    <property type="match status" value="1"/>
</dbReference>
<dbReference type="AlphaFoldDB" id="A0A9D1N9F2"/>
<dbReference type="InterPro" id="IPR051782">
    <property type="entry name" value="ABC_Transporter_VariousFunc"/>
</dbReference>
<reference evidence="5" key="1">
    <citation type="submission" date="2020-10" db="EMBL/GenBank/DDBJ databases">
        <authorList>
            <person name="Gilroy R."/>
        </authorList>
    </citation>
    <scope>NUCLEOTIDE SEQUENCE</scope>
    <source>
        <strain evidence="5">10406</strain>
    </source>
</reference>
<keyword evidence="3 5" id="KW-0067">ATP-binding</keyword>
<dbReference type="PROSITE" id="PS50893">
    <property type="entry name" value="ABC_TRANSPORTER_2"/>
    <property type="match status" value="1"/>
</dbReference>
<evidence type="ECO:0000313" key="6">
    <source>
        <dbReference type="Proteomes" id="UP000886857"/>
    </source>
</evidence>
<comment type="caution">
    <text evidence="5">The sequence shown here is derived from an EMBL/GenBank/DDBJ whole genome shotgun (WGS) entry which is preliminary data.</text>
</comment>
<keyword evidence="2" id="KW-0547">Nucleotide-binding</keyword>
<proteinExistence type="predicted"/>
<dbReference type="EMBL" id="DVOE01000059">
    <property type="protein sequence ID" value="HIU98977.1"/>
    <property type="molecule type" value="Genomic_DNA"/>
</dbReference>
<dbReference type="Pfam" id="PF00005">
    <property type="entry name" value="ABC_tran"/>
    <property type="match status" value="1"/>
</dbReference>
<sequence length="227" mass="23561">MREDNVEGKPSALVEVTGLGKRYGRRGKFVLRGFSLALYRGEIVALTGANGAGKSTLLRCIAGALPFEEGEIEVCGEKVEGDAVSAKRHTGAVFGGAAGVPYMTGAEFLAFTAGLCGVRADEARERALGLTRLLGAEDALGRTMSAMSFGTRQKFLIVASLLHAPDVWLLDEPATGLDPASAERLKELISEFAAGGGGVIFSSHDPAGAAEIATRRVHLAGEEEGGA</sequence>
<dbReference type="SUPFAM" id="SSF52540">
    <property type="entry name" value="P-loop containing nucleoside triphosphate hydrolases"/>
    <property type="match status" value="1"/>
</dbReference>
<dbReference type="PANTHER" id="PTHR42939:SF1">
    <property type="entry name" value="ABC TRANSPORTER ATP-BINDING PROTEIN ALBC-RELATED"/>
    <property type="match status" value="1"/>
</dbReference>
<accession>A0A9D1N9F2</accession>
<evidence type="ECO:0000259" key="4">
    <source>
        <dbReference type="PROSITE" id="PS50893"/>
    </source>
</evidence>
<evidence type="ECO:0000256" key="3">
    <source>
        <dbReference type="ARBA" id="ARBA00022840"/>
    </source>
</evidence>
<dbReference type="GO" id="GO:0016887">
    <property type="term" value="F:ATP hydrolysis activity"/>
    <property type="evidence" value="ECO:0007669"/>
    <property type="project" value="InterPro"/>
</dbReference>
<dbReference type="InterPro" id="IPR003439">
    <property type="entry name" value="ABC_transporter-like_ATP-bd"/>
</dbReference>
<dbReference type="CDD" id="cd03230">
    <property type="entry name" value="ABC_DR_subfamily_A"/>
    <property type="match status" value="1"/>
</dbReference>
<evidence type="ECO:0000256" key="1">
    <source>
        <dbReference type="ARBA" id="ARBA00022448"/>
    </source>
</evidence>
<gene>
    <name evidence="5" type="ORF">IAC73_03945</name>
</gene>
<dbReference type="GO" id="GO:0005524">
    <property type="term" value="F:ATP binding"/>
    <property type="evidence" value="ECO:0007669"/>
    <property type="project" value="UniProtKB-KW"/>
</dbReference>
<organism evidence="5 6">
    <name type="scientific">Candidatus Limadaptatus stercoripullorum</name>
    <dbReference type="NCBI Taxonomy" id="2840846"/>
    <lineage>
        <taxon>Bacteria</taxon>
        <taxon>Bacillati</taxon>
        <taxon>Bacillota</taxon>
        <taxon>Clostridia</taxon>
        <taxon>Eubacteriales</taxon>
        <taxon>Candidatus Limadaptatus</taxon>
    </lineage>
</organism>
<protein>
    <submittedName>
        <fullName evidence="5">ABC transporter ATP-binding protein</fullName>
    </submittedName>
</protein>
<keyword evidence="1" id="KW-0813">Transport</keyword>
<dbReference type="SMART" id="SM00382">
    <property type="entry name" value="AAA"/>
    <property type="match status" value="1"/>
</dbReference>
<reference evidence="5" key="2">
    <citation type="journal article" date="2021" name="PeerJ">
        <title>Extensive microbial diversity within the chicken gut microbiome revealed by metagenomics and culture.</title>
        <authorList>
            <person name="Gilroy R."/>
            <person name="Ravi A."/>
            <person name="Getino M."/>
            <person name="Pursley I."/>
            <person name="Horton D.L."/>
            <person name="Alikhan N.F."/>
            <person name="Baker D."/>
            <person name="Gharbi K."/>
            <person name="Hall N."/>
            <person name="Watson M."/>
            <person name="Adriaenssens E.M."/>
            <person name="Foster-Nyarko E."/>
            <person name="Jarju S."/>
            <person name="Secka A."/>
            <person name="Antonio M."/>
            <person name="Oren A."/>
            <person name="Chaudhuri R.R."/>
            <person name="La Ragione R."/>
            <person name="Hildebrand F."/>
            <person name="Pallen M.J."/>
        </authorList>
    </citation>
    <scope>NUCLEOTIDE SEQUENCE</scope>
    <source>
        <strain evidence="5">10406</strain>
    </source>
</reference>
<dbReference type="InterPro" id="IPR003593">
    <property type="entry name" value="AAA+_ATPase"/>
</dbReference>
<evidence type="ECO:0000256" key="2">
    <source>
        <dbReference type="ARBA" id="ARBA00022741"/>
    </source>
</evidence>
<dbReference type="Proteomes" id="UP000886857">
    <property type="component" value="Unassembled WGS sequence"/>
</dbReference>
<dbReference type="PANTHER" id="PTHR42939">
    <property type="entry name" value="ABC TRANSPORTER ATP-BINDING PROTEIN ALBC-RELATED"/>
    <property type="match status" value="1"/>
</dbReference>
<dbReference type="InterPro" id="IPR027417">
    <property type="entry name" value="P-loop_NTPase"/>
</dbReference>
<feature type="domain" description="ABC transporter" evidence="4">
    <location>
        <begin position="14"/>
        <end position="227"/>
    </location>
</feature>
<name>A0A9D1N9F2_9FIRM</name>